<gene>
    <name evidence="2" type="ORF">Cri9333_4443</name>
</gene>
<evidence type="ECO:0000259" key="1">
    <source>
        <dbReference type="Pfam" id="PF10881"/>
    </source>
</evidence>
<dbReference type="AlphaFoldDB" id="K9W4V7"/>
<dbReference type="Proteomes" id="UP000010472">
    <property type="component" value="Chromosome"/>
</dbReference>
<dbReference type="HOGENOM" id="CLU_1674276_0_0_3"/>
<dbReference type="InterPro" id="IPR024402">
    <property type="entry name" value="DUF2726"/>
</dbReference>
<dbReference type="RefSeq" id="WP_015205319.1">
    <property type="nucleotide sequence ID" value="NC_019753.1"/>
</dbReference>
<dbReference type="OrthoDB" id="454329at2"/>
<dbReference type="KEGG" id="cep:Cri9333_4443"/>
<dbReference type="Pfam" id="PF10881">
    <property type="entry name" value="DUF2726"/>
    <property type="match status" value="1"/>
</dbReference>
<protein>
    <recommendedName>
        <fullName evidence="1">DUF2726 domain-containing protein</fullName>
    </recommendedName>
</protein>
<sequence length="158" mass="18445">MSVKTKRLVNPYEERMLEFLQTCLNANYKIHTQVSLCQFCEIERFLYCDLRKFLFSSSVDALITDDSYNPCLVIEFQSQYHDSAEAKERDRKKSVLLHLAGVPLIYSRIKDFGLLHIYSDDEEVVFNLFTGQGREKAQALIKKYCQKFTYSKLEVAAC</sequence>
<evidence type="ECO:0000313" key="3">
    <source>
        <dbReference type="Proteomes" id="UP000010472"/>
    </source>
</evidence>
<keyword evidence="3" id="KW-1185">Reference proteome</keyword>
<organism evidence="2 3">
    <name type="scientific">Crinalium epipsammum PCC 9333</name>
    <dbReference type="NCBI Taxonomy" id="1173022"/>
    <lineage>
        <taxon>Bacteria</taxon>
        <taxon>Bacillati</taxon>
        <taxon>Cyanobacteriota</taxon>
        <taxon>Cyanophyceae</taxon>
        <taxon>Gomontiellales</taxon>
        <taxon>Gomontiellaceae</taxon>
        <taxon>Crinalium</taxon>
    </lineage>
</organism>
<proteinExistence type="predicted"/>
<accession>K9W4V7</accession>
<feature type="domain" description="DUF2726" evidence="1">
    <location>
        <begin position="6"/>
        <end position="106"/>
    </location>
</feature>
<name>K9W4V7_9CYAN</name>
<dbReference type="EMBL" id="CP003620">
    <property type="protein sequence ID" value="AFZ15226.1"/>
    <property type="molecule type" value="Genomic_DNA"/>
</dbReference>
<reference evidence="2 3" key="1">
    <citation type="submission" date="2012-06" db="EMBL/GenBank/DDBJ databases">
        <title>Finished chromosome of genome of Crinalium epipsammum PCC 9333.</title>
        <authorList>
            <consortium name="US DOE Joint Genome Institute"/>
            <person name="Gugger M."/>
            <person name="Coursin T."/>
            <person name="Rippka R."/>
            <person name="Tandeau De Marsac N."/>
            <person name="Huntemann M."/>
            <person name="Wei C.-L."/>
            <person name="Han J."/>
            <person name="Detter J.C."/>
            <person name="Han C."/>
            <person name="Tapia R."/>
            <person name="Davenport K."/>
            <person name="Daligault H."/>
            <person name="Erkkila T."/>
            <person name="Gu W."/>
            <person name="Munk A.C.C."/>
            <person name="Teshima H."/>
            <person name="Xu Y."/>
            <person name="Chain P."/>
            <person name="Chen A."/>
            <person name="Krypides N."/>
            <person name="Mavromatis K."/>
            <person name="Markowitz V."/>
            <person name="Szeto E."/>
            <person name="Ivanova N."/>
            <person name="Mikhailova N."/>
            <person name="Ovchinnikova G."/>
            <person name="Pagani I."/>
            <person name="Pati A."/>
            <person name="Goodwin L."/>
            <person name="Peters L."/>
            <person name="Pitluck S."/>
            <person name="Woyke T."/>
            <person name="Kerfeld C."/>
        </authorList>
    </citation>
    <scope>NUCLEOTIDE SEQUENCE [LARGE SCALE GENOMIC DNA]</scope>
    <source>
        <strain evidence="2 3">PCC 9333</strain>
    </source>
</reference>
<evidence type="ECO:0000313" key="2">
    <source>
        <dbReference type="EMBL" id="AFZ15226.1"/>
    </source>
</evidence>
<dbReference type="eggNOG" id="ENOG50302JA">
    <property type="taxonomic scope" value="Bacteria"/>
</dbReference>